<dbReference type="EMBL" id="GEEE01015339">
    <property type="protein sequence ID" value="JAP47886.1"/>
    <property type="molecule type" value="Transcribed_RNA"/>
</dbReference>
<dbReference type="GO" id="GO:0040029">
    <property type="term" value="P:epigenetic regulation of gene expression"/>
    <property type="evidence" value="ECO:0007669"/>
    <property type="project" value="TreeGrafter"/>
</dbReference>
<comment type="cofactor">
    <cofactor evidence="1">
        <name>Zn(2+)</name>
        <dbReference type="ChEBI" id="CHEBI:29105"/>
    </cofactor>
</comment>
<reference evidence="17" key="1">
    <citation type="submission" date="2016-01" db="EMBL/GenBank/DDBJ databases">
        <title>Reference transcriptome for the parasite Schistocephalus solidus: insights into the molecular evolution of parasitism.</title>
        <authorList>
            <person name="Hebert F.O."/>
            <person name="Grambauer S."/>
            <person name="Barber I."/>
            <person name="Landry C.R."/>
            <person name="Aubin-Horth N."/>
        </authorList>
    </citation>
    <scope>NUCLEOTIDE SEQUENCE</scope>
</reference>
<evidence type="ECO:0000256" key="3">
    <source>
        <dbReference type="ARBA" id="ARBA00007738"/>
    </source>
</evidence>
<evidence type="ECO:0000256" key="13">
    <source>
        <dbReference type="ARBA" id="ARBA00023242"/>
    </source>
</evidence>
<keyword evidence="8" id="KW-0378">Hydrolase</keyword>
<evidence type="ECO:0000256" key="10">
    <source>
        <dbReference type="ARBA" id="ARBA00022853"/>
    </source>
</evidence>
<dbReference type="SMART" id="SM00290">
    <property type="entry name" value="ZnF_UBP"/>
    <property type="match status" value="1"/>
</dbReference>
<name>A0A0X3PKU1_SCHSO</name>
<sequence>MTKIRSMSIFTGYCLDIEMSRYGDISENGTGCETPHANRLFKIQQRDRRRTRQRTPFGDEDIQVVFAGLGINSMFHRRIASSRGTALYFHGDMLKHAHQVHENYPEHPGRLKSIHEKCVDRGLFDRCLTMQPELATDELLRYAHSQEYINEVAATATMSPEAREAYITKFDCAVFNEFTNRAARLSVGALTNAVDSVMRGDVRNAICLTRPPGHHAMNAEACGFCVFNNVEIAAKFAIDRTEANRVLIVDWDVHHGQATQYAFYNDNKVLYFSIHRYDDGAFWPKLRESNYDFVGEGRGYGYNINIPLNGPGYTDNDYLTIFNCLLMPIAYEFDPDLILVSAGYDCALGCPLGCFSLTPSVFAHLTHRLMALADGKVVVTLEGGYNTESLADSVANTVATLLGDPLPSLEAVAPVKPGTVTAIQNCVSMLRTRWKCLSLFPISNAVPLKDMSDLSTNSWKKVMEPFTGVEEFGLTPEELAIATAKVVDLRQVHTPFSIDNSNRVCLVYDSRMENHKSETDRHQPECPARIRRAYELLEEYGLARRCKRTEARVATRDELLRVHDADYVDLIEQTSRLSQADLNEAGSVFDSIYFNKHSYDSAVLAVGSLLSVVDDICNCEALHGVAVIRPPGHHAEKDSCAGFCFFNNVALAVRHAQEIHDRKRIAVVDWDVHHGNGIQHEFEEDPSVLYISMHRFDDGKFFPGSQDAAATAVGTGAGEGKTANLPWNSRPVRDGDYITAFLHFVLPLLYEFRPELTFIAAGFDAARGDHLGGFGVSPECFGHMTHLLTAIATLNPSTDGSGSHRGGLILALEGGYNLAVTSEALSHCVASLLGDTCLRLNSGIAPTERSCRAIRRTVEVHRKYWKSLFNYSPITCYCDADTLSRWQAAVTSSQTAGVSTQPATEVSTVTFTADAGCLTSQAHADMRLTQSLSIENTSESTLTPTPSWTGGLELVSVGIPVVPETALASVLLPTDASTPPSSEPTQSMNVPESVHEGNETSHVLTTTATATSVSHASTVPRPPEPSASTSHVQRDDEVPSDTAPAAAAGSSMSVPQGSSLNEVVQFVNTSIDDVPAFFGLNSDDRLPERIFAVEPILWCAHLQSVTSASAWHPDINGTCTSCPNRGENWVCLTCYQVYCGRYASGHMLEHFSATRHPIVLSFADLSAWCYICNSYVHNEVLLEAKRAAHLAKFGERMPT</sequence>
<dbReference type="InterPro" id="IPR037138">
    <property type="entry name" value="His_deacetylse_dom_sf"/>
</dbReference>
<protein>
    <recommendedName>
        <fullName evidence="16">UBP-type domain-containing protein</fullName>
    </recommendedName>
</protein>
<dbReference type="GO" id="GO:0000118">
    <property type="term" value="C:histone deacetylase complex"/>
    <property type="evidence" value="ECO:0007669"/>
    <property type="project" value="TreeGrafter"/>
</dbReference>
<evidence type="ECO:0000256" key="8">
    <source>
        <dbReference type="ARBA" id="ARBA00022801"/>
    </source>
</evidence>
<dbReference type="InterPro" id="IPR023696">
    <property type="entry name" value="Ureohydrolase_dom_sf"/>
</dbReference>
<keyword evidence="13" id="KW-0539">Nucleus</keyword>
<evidence type="ECO:0000256" key="11">
    <source>
        <dbReference type="ARBA" id="ARBA00023015"/>
    </source>
</evidence>
<organism evidence="17">
    <name type="scientific">Schistocephalus solidus</name>
    <name type="common">Tapeworm</name>
    <dbReference type="NCBI Taxonomy" id="70667"/>
    <lineage>
        <taxon>Eukaryota</taxon>
        <taxon>Metazoa</taxon>
        <taxon>Spiralia</taxon>
        <taxon>Lophotrochozoa</taxon>
        <taxon>Platyhelminthes</taxon>
        <taxon>Cestoda</taxon>
        <taxon>Eucestoda</taxon>
        <taxon>Diphyllobothriidea</taxon>
        <taxon>Diphyllobothriidae</taxon>
        <taxon>Schistocephalus</taxon>
    </lineage>
</organism>
<feature type="domain" description="UBP-type" evidence="16">
    <location>
        <begin position="1097"/>
        <end position="1197"/>
    </location>
</feature>
<dbReference type="Gene3D" id="3.30.40.10">
    <property type="entry name" value="Zinc/RING finger domain, C3HC4 (zinc finger)"/>
    <property type="match status" value="1"/>
</dbReference>
<dbReference type="PANTHER" id="PTHR10625">
    <property type="entry name" value="HISTONE DEACETYLASE HDAC1-RELATED"/>
    <property type="match status" value="1"/>
</dbReference>
<dbReference type="InterPro" id="IPR001607">
    <property type="entry name" value="Znf_UBP"/>
</dbReference>
<comment type="subcellular location">
    <subcellularLocation>
        <location evidence="2">Nucleus</location>
    </subcellularLocation>
</comment>
<dbReference type="InterPro" id="IPR000286">
    <property type="entry name" value="HDACs"/>
</dbReference>
<dbReference type="GO" id="GO:0008270">
    <property type="term" value="F:zinc ion binding"/>
    <property type="evidence" value="ECO:0007669"/>
    <property type="project" value="UniProtKB-KW"/>
</dbReference>
<dbReference type="GO" id="GO:0004407">
    <property type="term" value="F:histone deacetylase activity"/>
    <property type="evidence" value="ECO:0007669"/>
    <property type="project" value="TreeGrafter"/>
</dbReference>
<dbReference type="FunFam" id="3.30.40.10:FF:000342">
    <property type="entry name" value="Histone deacetylase 6"/>
    <property type="match status" value="1"/>
</dbReference>
<keyword evidence="7 14" id="KW-0863">Zinc-finger</keyword>
<evidence type="ECO:0000256" key="12">
    <source>
        <dbReference type="ARBA" id="ARBA00023163"/>
    </source>
</evidence>
<dbReference type="PROSITE" id="PS50271">
    <property type="entry name" value="ZF_UBP"/>
    <property type="match status" value="1"/>
</dbReference>
<proteinExistence type="inferred from homology"/>
<dbReference type="InterPro" id="IPR023801">
    <property type="entry name" value="His_deacetylse_dom"/>
</dbReference>
<keyword evidence="5" id="KW-0479">Metal-binding</keyword>
<evidence type="ECO:0000256" key="2">
    <source>
        <dbReference type="ARBA" id="ARBA00004123"/>
    </source>
</evidence>
<evidence type="ECO:0000256" key="6">
    <source>
        <dbReference type="ARBA" id="ARBA00022737"/>
    </source>
</evidence>
<evidence type="ECO:0000259" key="16">
    <source>
        <dbReference type="PROSITE" id="PS50271"/>
    </source>
</evidence>
<gene>
    <name evidence="17" type="ORF">TR96205</name>
</gene>
<dbReference type="Gene3D" id="3.40.800.20">
    <property type="entry name" value="Histone deacetylase domain"/>
    <property type="match status" value="2"/>
</dbReference>
<keyword evidence="11" id="KW-0805">Transcription regulation</keyword>
<dbReference type="PANTHER" id="PTHR10625:SF38">
    <property type="entry name" value="HISTONE DEACETYLASE 6, ISOFORM G"/>
    <property type="match status" value="1"/>
</dbReference>
<keyword evidence="12" id="KW-0804">Transcription</keyword>
<feature type="region of interest" description="Disordered" evidence="15">
    <location>
        <begin position="973"/>
        <end position="1056"/>
    </location>
</feature>
<dbReference type="SUPFAM" id="SSF52768">
    <property type="entry name" value="Arginase/deacetylase"/>
    <property type="match status" value="2"/>
</dbReference>
<evidence type="ECO:0000256" key="5">
    <source>
        <dbReference type="ARBA" id="ARBA00022723"/>
    </source>
</evidence>
<evidence type="ECO:0000256" key="1">
    <source>
        <dbReference type="ARBA" id="ARBA00001947"/>
    </source>
</evidence>
<dbReference type="InterPro" id="IPR013083">
    <property type="entry name" value="Znf_RING/FYVE/PHD"/>
</dbReference>
<dbReference type="PRINTS" id="PR01270">
    <property type="entry name" value="HDASUPER"/>
</dbReference>
<evidence type="ECO:0000313" key="17">
    <source>
        <dbReference type="EMBL" id="JAP47886.1"/>
    </source>
</evidence>
<comment type="similarity">
    <text evidence="3">Belongs to the histone deacetylase family. HD type 2 subfamily.</text>
</comment>
<feature type="compositionally biased region" description="Polar residues" evidence="15">
    <location>
        <begin position="975"/>
        <end position="990"/>
    </location>
</feature>
<keyword evidence="6" id="KW-0677">Repeat</keyword>
<feature type="compositionally biased region" description="Low complexity" evidence="15">
    <location>
        <begin position="1000"/>
        <end position="1019"/>
    </location>
</feature>
<dbReference type="AlphaFoldDB" id="A0A0X3PKU1"/>
<dbReference type="GO" id="GO:0016787">
    <property type="term" value="F:hydrolase activity"/>
    <property type="evidence" value="ECO:0007669"/>
    <property type="project" value="UniProtKB-KW"/>
</dbReference>
<dbReference type="Pfam" id="PF02148">
    <property type="entry name" value="zf-UBP"/>
    <property type="match status" value="1"/>
</dbReference>
<keyword evidence="10" id="KW-0156">Chromatin regulator</keyword>
<evidence type="ECO:0000256" key="15">
    <source>
        <dbReference type="SAM" id="MobiDB-lite"/>
    </source>
</evidence>
<keyword evidence="9" id="KW-0862">Zinc</keyword>
<accession>A0A0X3PKU1</accession>
<dbReference type="SUPFAM" id="SSF57850">
    <property type="entry name" value="RING/U-box"/>
    <property type="match status" value="1"/>
</dbReference>
<evidence type="ECO:0000256" key="9">
    <source>
        <dbReference type="ARBA" id="ARBA00022833"/>
    </source>
</evidence>
<keyword evidence="4" id="KW-0678">Repressor</keyword>
<evidence type="ECO:0000256" key="7">
    <source>
        <dbReference type="ARBA" id="ARBA00022771"/>
    </source>
</evidence>
<evidence type="ECO:0000256" key="4">
    <source>
        <dbReference type="ARBA" id="ARBA00022491"/>
    </source>
</evidence>
<evidence type="ECO:0000256" key="14">
    <source>
        <dbReference type="PROSITE-ProRule" id="PRU00502"/>
    </source>
</evidence>
<dbReference type="Pfam" id="PF00850">
    <property type="entry name" value="Hist_deacetyl"/>
    <property type="match status" value="2"/>
</dbReference>